<proteinExistence type="predicted"/>
<dbReference type="GO" id="GO:0003677">
    <property type="term" value="F:DNA binding"/>
    <property type="evidence" value="ECO:0007669"/>
    <property type="project" value="UniProtKB-KW"/>
</dbReference>
<dbReference type="SMART" id="SM00966">
    <property type="entry name" value="SpoVT_AbrB"/>
    <property type="match status" value="1"/>
</dbReference>
<name>A0A845PU31_9FLAO</name>
<keyword evidence="2" id="KW-0238">DNA-binding</keyword>
<dbReference type="Proteomes" id="UP000553459">
    <property type="component" value="Unassembled WGS sequence"/>
</dbReference>
<accession>A0A845PU31</accession>
<comment type="caution">
    <text evidence="2">The sequence shown here is derived from an EMBL/GenBank/DDBJ whole genome shotgun (WGS) entry which is preliminary data.</text>
</comment>
<feature type="domain" description="SpoVT-AbrB" evidence="1">
    <location>
        <begin position="6"/>
        <end position="49"/>
    </location>
</feature>
<gene>
    <name evidence="2" type="ORF">GNY06_00770</name>
</gene>
<dbReference type="EMBL" id="JAAABJ010000117">
    <property type="protein sequence ID" value="NAW49987.1"/>
    <property type="molecule type" value="Genomic_DNA"/>
</dbReference>
<dbReference type="Gene3D" id="2.10.260.10">
    <property type="match status" value="1"/>
</dbReference>
<protein>
    <submittedName>
        <fullName evidence="2">AbrB/MazE/SpoVT family DNA-binding domain-containing protein</fullName>
    </submittedName>
</protein>
<dbReference type="RefSeq" id="WP_166518375.1">
    <property type="nucleotide sequence ID" value="NZ_JAAABJ010000117.1"/>
</dbReference>
<sequence length="82" mass="9489">MKAKVRKIGNSFGIIIGKKLLEQAEVKEEVSLSIEDSKIIIEAVKSNPRAGWEEMLLKAKSLEDTEFLEDFENEFDKTEWTW</sequence>
<evidence type="ECO:0000259" key="1">
    <source>
        <dbReference type="SMART" id="SM00966"/>
    </source>
</evidence>
<keyword evidence="3" id="KW-1185">Reference proteome</keyword>
<dbReference type="SUPFAM" id="SSF89447">
    <property type="entry name" value="AbrB/MazE/MraZ-like"/>
    <property type="match status" value="1"/>
</dbReference>
<evidence type="ECO:0000313" key="3">
    <source>
        <dbReference type="Proteomes" id="UP000553459"/>
    </source>
</evidence>
<evidence type="ECO:0000313" key="2">
    <source>
        <dbReference type="EMBL" id="NAW49987.1"/>
    </source>
</evidence>
<dbReference type="AlphaFoldDB" id="A0A845PU31"/>
<reference evidence="2 3" key="1">
    <citation type="submission" date="2019-11" db="EMBL/GenBank/DDBJ databases">
        <title>Characterization of Elizabethkingia argenteiflava sp. nov., isolated from inner surface of Soybean Pods.</title>
        <authorList>
            <person name="Mo S."/>
        </authorList>
    </citation>
    <scope>NUCLEOTIDE SEQUENCE [LARGE SCALE GENOMIC DNA]</scope>
    <source>
        <strain evidence="2 3">YB22</strain>
    </source>
</reference>
<dbReference type="InterPro" id="IPR037914">
    <property type="entry name" value="SpoVT-AbrB_sf"/>
</dbReference>
<organism evidence="2 3">
    <name type="scientific">Elizabethkingia argenteiflava</name>
    <dbReference type="NCBI Taxonomy" id="2681556"/>
    <lineage>
        <taxon>Bacteria</taxon>
        <taxon>Pseudomonadati</taxon>
        <taxon>Bacteroidota</taxon>
        <taxon>Flavobacteriia</taxon>
        <taxon>Flavobacteriales</taxon>
        <taxon>Weeksellaceae</taxon>
        <taxon>Elizabethkingia</taxon>
    </lineage>
</organism>
<dbReference type="InterPro" id="IPR007159">
    <property type="entry name" value="SpoVT-AbrB_dom"/>
</dbReference>